<dbReference type="Proteomes" id="UP000324065">
    <property type="component" value="Unassembled WGS sequence"/>
</dbReference>
<organism evidence="1 2">
    <name type="scientific">Roseospira marina</name>
    <dbReference type="NCBI Taxonomy" id="140057"/>
    <lineage>
        <taxon>Bacteria</taxon>
        <taxon>Pseudomonadati</taxon>
        <taxon>Pseudomonadota</taxon>
        <taxon>Alphaproteobacteria</taxon>
        <taxon>Rhodospirillales</taxon>
        <taxon>Rhodospirillaceae</taxon>
        <taxon>Roseospira</taxon>
    </lineage>
</organism>
<evidence type="ECO:0000313" key="2">
    <source>
        <dbReference type="Proteomes" id="UP000324065"/>
    </source>
</evidence>
<comment type="caution">
    <text evidence="1">The sequence shown here is derived from an EMBL/GenBank/DDBJ whole genome shotgun (WGS) entry which is preliminary data.</text>
</comment>
<dbReference type="EMBL" id="VWPJ01000002">
    <property type="protein sequence ID" value="KAA5607109.1"/>
    <property type="molecule type" value="Genomic_DNA"/>
</dbReference>
<keyword evidence="2" id="KW-1185">Reference proteome</keyword>
<proteinExistence type="predicted"/>
<protein>
    <submittedName>
        <fullName evidence="1">Uncharacterized protein</fullName>
    </submittedName>
</protein>
<gene>
    <name evidence="1" type="ORF">F1188_04185</name>
</gene>
<reference evidence="1 2" key="1">
    <citation type="submission" date="2019-09" db="EMBL/GenBank/DDBJ databases">
        <title>Genome sequence of Roseospira marina, one of the more divergent members of the non-sulfur purple photosynthetic bacterial family, the Rhodospirillaceae.</title>
        <authorList>
            <person name="Meyer T."/>
            <person name="Kyndt J."/>
        </authorList>
    </citation>
    <scope>NUCLEOTIDE SEQUENCE [LARGE SCALE GENOMIC DNA]</scope>
    <source>
        <strain evidence="1 2">DSM 15113</strain>
    </source>
</reference>
<accession>A0A5M6IH70</accession>
<dbReference type="AlphaFoldDB" id="A0A5M6IH70"/>
<name>A0A5M6IH70_9PROT</name>
<evidence type="ECO:0000313" key="1">
    <source>
        <dbReference type="EMBL" id="KAA5607109.1"/>
    </source>
</evidence>
<sequence length="58" mass="6116">MLAAGVVAVFGVGVWASDVYRRRTGREDPGEVAIDEVVIDEAAGQGLVLTSLLWSLLS</sequence>